<name>B7PSF3_IXOSC</name>
<dbReference type="EMBL" id="DS778349">
    <property type="protein sequence ID" value="EEC09525.1"/>
    <property type="molecule type" value="Genomic_DNA"/>
</dbReference>
<protein>
    <submittedName>
        <fullName evidence="1 2">Uncharacterized protein</fullName>
    </submittedName>
</protein>
<dbReference type="InParanoid" id="B7PSF3"/>
<dbReference type="OrthoDB" id="8952792at2759"/>
<dbReference type="AlphaFoldDB" id="B7PSF3"/>
<dbReference type="VEuPathDB" id="VectorBase:ISCW019473"/>
<dbReference type="EnsemblMetazoa" id="ISCW019473-RA">
    <property type="protein sequence ID" value="ISCW019473-PA"/>
    <property type="gene ID" value="ISCW019473"/>
</dbReference>
<sequence>MLKGAAASAAAAGQTSANSGYRTILPALPSGKRLATTVFLHGDPRDRPYRTQDFGDALEKAVDMAHVDGLGAFQFNQV</sequence>
<dbReference type="EMBL" id="ABJB010367596">
    <property type="status" value="NOT_ANNOTATED_CDS"/>
    <property type="molecule type" value="Genomic_DNA"/>
</dbReference>
<dbReference type="Proteomes" id="UP000001555">
    <property type="component" value="Unassembled WGS sequence"/>
</dbReference>
<dbReference type="PaxDb" id="6945-B7PSF3"/>
<keyword evidence="3" id="KW-1185">Reference proteome</keyword>
<dbReference type="VEuPathDB" id="VectorBase:ISCP_014459"/>
<proteinExistence type="predicted"/>
<reference evidence="1 3" key="1">
    <citation type="submission" date="2008-03" db="EMBL/GenBank/DDBJ databases">
        <title>Annotation of Ixodes scapularis.</title>
        <authorList>
            <consortium name="Ixodes scapularis Genome Project Consortium"/>
            <person name="Caler E."/>
            <person name="Hannick L.I."/>
            <person name="Bidwell S."/>
            <person name="Joardar V."/>
            <person name="Thiagarajan M."/>
            <person name="Amedeo P."/>
            <person name="Galinsky K.J."/>
            <person name="Schobel S."/>
            <person name="Inman J."/>
            <person name="Hostetler J."/>
            <person name="Miller J."/>
            <person name="Hammond M."/>
            <person name="Megy K."/>
            <person name="Lawson D."/>
            <person name="Kodira C."/>
            <person name="Sutton G."/>
            <person name="Meyer J."/>
            <person name="Hill C.A."/>
            <person name="Birren B."/>
            <person name="Nene V."/>
            <person name="Collins F."/>
            <person name="Alarcon-Chaidez F."/>
            <person name="Wikel S."/>
            <person name="Strausberg R."/>
        </authorList>
    </citation>
    <scope>NUCLEOTIDE SEQUENCE [LARGE SCALE GENOMIC DNA]</scope>
    <source>
        <strain evidence="3">Wikel</strain>
        <strain evidence="1">Wikel colony</strain>
    </source>
</reference>
<dbReference type="VEuPathDB" id="VectorBase:ISCI019473"/>
<evidence type="ECO:0000313" key="3">
    <source>
        <dbReference type="Proteomes" id="UP000001555"/>
    </source>
</evidence>
<accession>B7PSF3</accession>
<reference evidence="2" key="2">
    <citation type="submission" date="2020-05" db="UniProtKB">
        <authorList>
            <consortium name="EnsemblMetazoa"/>
        </authorList>
    </citation>
    <scope>IDENTIFICATION</scope>
    <source>
        <strain evidence="2">wikel</strain>
    </source>
</reference>
<organism>
    <name type="scientific">Ixodes scapularis</name>
    <name type="common">Black-legged tick</name>
    <name type="synonym">Deer tick</name>
    <dbReference type="NCBI Taxonomy" id="6945"/>
    <lineage>
        <taxon>Eukaryota</taxon>
        <taxon>Metazoa</taxon>
        <taxon>Ecdysozoa</taxon>
        <taxon>Arthropoda</taxon>
        <taxon>Chelicerata</taxon>
        <taxon>Arachnida</taxon>
        <taxon>Acari</taxon>
        <taxon>Parasitiformes</taxon>
        <taxon>Ixodida</taxon>
        <taxon>Ixodoidea</taxon>
        <taxon>Ixodidae</taxon>
        <taxon>Ixodinae</taxon>
        <taxon>Ixodes</taxon>
    </lineage>
</organism>
<evidence type="ECO:0000313" key="2">
    <source>
        <dbReference type="EnsemblMetazoa" id="ISCW019473-PA"/>
    </source>
</evidence>
<dbReference type="HOGENOM" id="CLU_2624738_0_0_1"/>
<gene>
    <name evidence="1" type="ORF">IscW_ISCW019473</name>
</gene>
<evidence type="ECO:0000313" key="1">
    <source>
        <dbReference type="EMBL" id="EEC09525.1"/>
    </source>
</evidence>